<evidence type="ECO:0000313" key="9">
    <source>
        <dbReference type="EMBL" id="GAA4201267.1"/>
    </source>
</evidence>
<feature type="transmembrane region" description="Helical" evidence="7">
    <location>
        <begin position="281"/>
        <end position="304"/>
    </location>
</feature>
<evidence type="ECO:0000256" key="5">
    <source>
        <dbReference type="ARBA" id="ARBA00022989"/>
    </source>
</evidence>
<evidence type="ECO:0000256" key="4">
    <source>
        <dbReference type="ARBA" id="ARBA00022692"/>
    </source>
</evidence>
<dbReference type="Gene3D" id="1.10.3720.10">
    <property type="entry name" value="MetI-like"/>
    <property type="match status" value="1"/>
</dbReference>
<comment type="caution">
    <text evidence="9">The sequence shown here is derived from an EMBL/GenBank/DDBJ whole genome shotgun (WGS) entry which is preliminary data.</text>
</comment>
<dbReference type="PANTHER" id="PTHR43163:SF3">
    <property type="entry name" value="PEPTIDE ABC TRANSPORTER PERMEASE PROTEIN"/>
    <property type="match status" value="1"/>
</dbReference>
<feature type="domain" description="ABC transmembrane type-1" evidence="8">
    <location>
        <begin position="95"/>
        <end position="304"/>
    </location>
</feature>
<dbReference type="InterPro" id="IPR035906">
    <property type="entry name" value="MetI-like_sf"/>
</dbReference>
<comment type="similarity">
    <text evidence="7">Belongs to the binding-protein-dependent transport system permease family.</text>
</comment>
<evidence type="ECO:0000256" key="6">
    <source>
        <dbReference type="ARBA" id="ARBA00023136"/>
    </source>
</evidence>
<keyword evidence="2 7" id="KW-0813">Transport</keyword>
<evidence type="ECO:0000259" key="8">
    <source>
        <dbReference type="PROSITE" id="PS50928"/>
    </source>
</evidence>
<name>A0ABP8B987_9ACTN</name>
<reference evidence="10" key="1">
    <citation type="journal article" date="2019" name="Int. J. Syst. Evol. Microbiol.">
        <title>The Global Catalogue of Microorganisms (GCM) 10K type strain sequencing project: providing services to taxonomists for standard genome sequencing and annotation.</title>
        <authorList>
            <consortium name="The Broad Institute Genomics Platform"/>
            <consortium name="The Broad Institute Genome Sequencing Center for Infectious Disease"/>
            <person name="Wu L."/>
            <person name="Ma J."/>
        </authorList>
    </citation>
    <scope>NUCLEOTIDE SEQUENCE [LARGE SCALE GENOMIC DNA]</scope>
    <source>
        <strain evidence="10">JCM 17388</strain>
    </source>
</reference>
<dbReference type="CDD" id="cd06261">
    <property type="entry name" value="TM_PBP2"/>
    <property type="match status" value="1"/>
</dbReference>
<dbReference type="Proteomes" id="UP001501251">
    <property type="component" value="Unassembled WGS sequence"/>
</dbReference>
<accession>A0ABP8B987</accession>
<keyword evidence="5 7" id="KW-1133">Transmembrane helix</keyword>
<feature type="transmembrane region" description="Helical" evidence="7">
    <location>
        <begin position="99"/>
        <end position="122"/>
    </location>
</feature>
<proteinExistence type="inferred from homology"/>
<protein>
    <submittedName>
        <fullName evidence="9">ABC transporter permease</fullName>
    </submittedName>
</protein>
<sequence>MRRFLLRRLAAIPLTLLAVSLLVFVATELVPGDVARTILGREAGEEAVARLREQLGLDRPLADRYADWLSGFFTGGWGDSHTLGVPVRDLVLGRLADSLILGGLAFALLVPVAVTLGLVAGVHHDRAADRVISVTGLALGAIPEFVTGVVLLVVFAVRLRWFPASAQAPDGATIATRLGHLALPVISLVLLCTGYVARHVRAGTVAAVESPYVRAAELRGLGRARVVRRHVLRNSTVPATSALGVQLQFLLGGLVAVELLFNYPGIGALLLRSAIDKDLPTLQATAMVLGILYMLIILVADLAYRLLDPRIRLGGAAA</sequence>
<feature type="transmembrane region" description="Helical" evidence="7">
    <location>
        <begin position="237"/>
        <end position="261"/>
    </location>
</feature>
<comment type="subcellular location">
    <subcellularLocation>
        <location evidence="1 7">Cell membrane</location>
        <topology evidence="1 7">Multi-pass membrane protein</topology>
    </subcellularLocation>
</comment>
<dbReference type="RefSeq" id="WP_344921034.1">
    <property type="nucleotide sequence ID" value="NZ_BAABAQ010000011.1"/>
</dbReference>
<evidence type="ECO:0000256" key="3">
    <source>
        <dbReference type="ARBA" id="ARBA00022475"/>
    </source>
</evidence>
<gene>
    <name evidence="9" type="ORF">GCM10022252_55700</name>
</gene>
<evidence type="ECO:0000256" key="2">
    <source>
        <dbReference type="ARBA" id="ARBA00022448"/>
    </source>
</evidence>
<dbReference type="SUPFAM" id="SSF161098">
    <property type="entry name" value="MetI-like"/>
    <property type="match status" value="1"/>
</dbReference>
<evidence type="ECO:0000256" key="1">
    <source>
        <dbReference type="ARBA" id="ARBA00004651"/>
    </source>
</evidence>
<dbReference type="Pfam" id="PF19300">
    <property type="entry name" value="BPD_transp_1_N"/>
    <property type="match status" value="1"/>
</dbReference>
<feature type="transmembrane region" description="Helical" evidence="7">
    <location>
        <begin position="134"/>
        <end position="157"/>
    </location>
</feature>
<organism evidence="9 10">
    <name type="scientific">Streptosporangium oxazolinicum</name>
    <dbReference type="NCBI Taxonomy" id="909287"/>
    <lineage>
        <taxon>Bacteria</taxon>
        <taxon>Bacillati</taxon>
        <taxon>Actinomycetota</taxon>
        <taxon>Actinomycetes</taxon>
        <taxon>Streptosporangiales</taxon>
        <taxon>Streptosporangiaceae</taxon>
        <taxon>Streptosporangium</taxon>
    </lineage>
</organism>
<keyword evidence="4 7" id="KW-0812">Transmembrane</keyword>
<feature type="transmembrane region" description="Helical" evidence="7">
    <location>
        <begin position="177"/>
        <end position="197"/>
    </location>
</feature>
<dbReference type="PANTHER" id="PTHR43163">
    <property type="entry name" value="DIPEPTIDE TRANSPORT SYSTEM PERMEASE PROTEIN DPPB-RELATED"/>
    <property type="match status" value="1"/>
</dbReference>
<evidence type="ECO:0000313" key="10">
    <source>
        <dbReference type="Proteomes" id="UP001501251"/>
    </source>
</evidence>
<dbReference type="PROSITE" id="PS50928">
    <property type="entry name" value="ABC_TM1"/>
    <property type="match status" value="1"/>
</dbReference>
<keyword evidence="6 7" id="KW-0472">Membrane</keyword>
<dbReference type="EMBL" id="BAABAQ010000011">
    <property type="protein sequence ID" value="GAA4201267.1"/>
    <property type="molecule type" value="Genomic_DNA"/>
</dbReference>
<dbReference type="Pfam" id="PF00528">
    <property type="entry name" value="BPD_transp_1"/>
    <property type="match status" value="1"/>
</dbReference>
<evidence type="ECO:0000256" key="7">
    <source>
        <dbReference type="RuleBase" id="RU363032"/>
    </source>
</evidence>
<keyword evidence="3" id="KW-1003">Cell membrane</keyword>
<keyword evidence="10" id="KW-1185">Reference proteome</keyword>
<dbReference type="InterPro" id="IPR000515">
    <property type="entry name" value="MetI-like"/>
</dbReference>
<dbReference type="InterPro" id="IPR045621">
    <property type="entry name" value="BPD_transp_1_N"/>
</dbReference>